<comment type="caution">
    <text evidence="1">The sequence shown here is derived from an EMBL/GenBank/DDBJ whole genome shotgun (WGS) entry which is preliminary data.</text>
</comment>
<dbReference type="EMBL" id="NBSK02000008">
    <property type="protein sequence ID" value="KAJ0190683.1"/>
    <property type="molecule type" value="Genomic_DNA"/>
</dbReference>
<evidence type="ECO:0000313" key="1">
    <source>
        <dbReference type="EMBL" id="KAJ0190683.1"/>
    </source>
</evidence>
<organism evidence="1 2">
    <name type="scientific">Lactuca sativa</name>
    <name type="common">Garden lettuce</name>
    <dbReference type="NCBI Taxonomy" id="4236"/>
    <lineage>
        <taxon>Eukaryota</taxon>
        <taxon>Viridiplantae</taxon>
        <taxon>Streptophyta</taxon>
        <taxon>Embryophyta</taxon>
        <taxon>Tracheophyta</taxon>
        <taxon>Spermatophyta</taxon>
        <taxon>Magnoliopsida</taxon>
        <taxon>eudicotyledons</taxon>
        <taxon>Gunneridae</taxon>
        <taxon>Pentapetalae</taxon>
        <taxon>asterids</taxon>
        <taxon>campanulids</taxon>
        <taxon>Asterales</taxon>
        <taxon>Asteraceae</taxon>
        <taxon>Cichorioideae</taxon>
        <taxon>Cichorieae</taxon>
        <taxon>Lactucinae</taxon>
        <taxon>Lactuca</taxon>
    </lineage>
</organism>
<evidence type="ECO:0000313" key="2">
    <source>
        <dbReference type="Proteomes" id="UP000235145"/>
    </source>
</evidence>
<accession>A0A9R1UPK9</accession>
<reference evidence="1 2" key="1">
    <citation type="journal article" date="2017" name="Nat. Commun.">
        <title>Genome assembly with in vitro proximity ligation data and whole-genome triplication in lettuce.</title>
        <authorList>
            <person name="Reyes-Chin-Wo S."/>
            <person name="Wang Z."/>
            <person name="Yang X."/>
            <person name="Kozik A."/>
            <person name="Arikit S."/>
            <person name="Song C."/>
            <person name="Xia L."/>
            <person name="Froenicke L."/>
            <person name="Lavelle D.O."/>
            <person name="Truco M.J."/>
            <person name="Xia R."/>
            <person name="Zhu S."/>
            <person name="Xu C."/>
            <person name="Xu H."/>
            <person name="Xu X."/>
            <person name="Cox K."/>
            <person name="Korf I."/>
            <person name="Meyers B.C."/>
            <person name="Michelmore R.W."/>
        </authorList>
    </citation>
    <scope>NUCLEOTIDE SEQUENCE [LARGE SCALE GENOMIC DNA]</scope>
    <source>
        <strain evidence="2">cv. Salinas</strain>
        <tissue evidence="1">Seedlings</tissue>
    </source>
</reference>
<protein>
    <submittedName>
        <fullName evidence="1">Uncharacterized protein</fullName>
    </submittedName>
</protein>
<dbReference type="AlphaFoldDB" id="A0A9R1UPK9"/>
<sequence length="239" mass="27657">MFLQMIFNEKYPQIERTYDTLDMKALAPNTFGPMKQSRKAVKFAYQGLKELVKFGAFVEVEDTPTVSSINAEVVDEHMVPKPKFQFSFEEIDVSDDEEDQEYEENELTENEFEDFIQQSISNPEEDAAVTPPVVSERECDTMLTETKPPQTVHVDTETPSESDLEDLAHALLPRKRKRIDPRPVVFITVPIQKNCTPIEPGSMDQNCNSPKSQTWSRVRDWTRRVQIWTRRVDAVQQKP</sequence>
<dbReference type="Proteomes" id="UP000235145">
    <property type="component" value="Unassembled WGS sequence"/>
</dbReference>
<name>A0A9R1UPK9_LACSA</name>
<keyword evidence="2" id="KW-1185">Reference proteome</keyword>
<gene>
    <name evidence="1" type="ORF">LSAT_V11C800448390</name>
</gene>
<proteinExistence type="predicted"/>